<dbReference type="RefSeq" id="WP_215580031.1">
    <property type="nucleotide sequence ID" value="NZ_CP073754.1"/>
</dbReference>
<name>A0A975R909_9GAMM</name>
<reference evidence="1" key="1">
    <citation type="submission" date="2021-04" db="EMBL/GenBank/DDBJ databases">
        <title>Draft genome sequence data of methanotrophic Methylovulum sp. strain S1L and Methylomonas sp. strain S2AM isolated from boreal lake water columns.</title>
        <authorList>
            <person name="Rissanen A.J."/>
            <person name="Mangayil R."/>
            <person name="Svenning M.M."/>
            <person name="Khanongnuch R."/>
        </authorList>
    </citation>
    <scope>NUCLEOTIDE SEQUENCE</scope>
    <source>
        <strain evidence="1">S2AM</strain>
    </source>
</reference>
<accession>A0A975R909</accession>
<gene>
    <name evidence="1" type="ORF">KEF85_09855</name>
</gene>
<dbReference type="AlphaFoldDB" id="A0A975R909"/>
<dbReference type="EMBL" id="CP073754">
    <property type="protein sequence ID" value="QWF69681.1"/>
    <property type="molecule type" value="Genomic_DNA"/>
</dbReference>
<dbReference type="Proteomes" id="UP000676649">
    <property type="component" value="Chromosome"/>
</dbReference>
<proteinExistence type="predicted"/>
<dbReference type="KEGG" id="mpad:KEF85_09855"/>
<sequence length="73" mass="8329">MQAVQPVEQGVLQQLNTLLLRSFGGLSGGEATTWLKLRLFLKRSIDDTPQLPILIKPCKYLNYTTDWQQIVLK</sequence>
<protein>
    <submittedName>
        <fullName evidence="1">Uncharacterized protein</fullName>
    </submittedName>
</protein>
<organism evidence="1 2">
    <name type="scientific">Methylomonas paludis</name>
    <dbReference type="NCBI Taxonomy" id="1173101"/>
    <lineage>
        <taxon>Bacteria</taxon>
        <taxon>Pseudomonadati</taxon>
        <taxon>Pseudomonadota</taxon>
        <taxon>Gammaproteobacteria</taxon>
        <taxon>Methylococcales</taxon>
        <taxon>Methylococcaceae</taxon>
        <taxon>Methylomonas</taxon>
    </lineage>
</organism>
<evidence type="ECO:0000313" key="2">
    <source>
        <dbReference type="Proteomes" id="UP000676649"/>
    </source>
</evidence>
<keyword evidence="2" id="KW-1185">Reference proteome</keyword>
<evidence type="ECO:0000313" key="1">
    <source>
        <dbReference type="EMBL" id="QWF69681.1"/>
    </source>
</evidence>